<reference evidence="1" key="2">
    <citation type="journal article" date="2015" name="Data Brief">
        <title>Shoot transcriptome of the giant reed, Arundo donax.</title>
        <authorList>
            <person name="Barrero R.A."/>
            <person name="Guerrero F.D."/>
            <person name="Moolhuijzen P."/>
            <person name="Goolsby J.A."/>
            <person name="Tidwell J."/>
            <person name="Bellgard S.E."/>
            <person name="Bellgard M.I."/>
        </authorList>
    </citation>
    <scope>NUCLEOTIDE SEQUENCE</scope>
    <source>
        <tissue evidence="1">Shoot tissue taken approximately 20 cm above the soil surface</tissue>
    </source>
</reference>
<evidence type="ECO:0000313" key="1">
    <source>
        <dbReference type="EMBL" id="JAD72362.1"/>
    </source>
</evidence>
<reference evidence="1" key="1">
    <citation type="submission" date="2014-09" db="EMBL/GenBank/DDBJ databases">
        <authorList>
            <person name="Magalhaes I.L.F."/>
            <person name="Oliveira U."/>
            <person name="Santos F.R."/>
            <person name="Vidigal T.H.D.A."/>
            <person name="Brescovit A.D."/>
            <person name="Santos A.J."/>
        </authorList>
    </citation>
    <scope>NUCLEOTIDE SEQUENCE</scope>
    <source>
        <tissue evidence="1">Shoot tissue taken approximately 20 cm above the soil surface</tissue>
    </source>
</reference>
<organism evidence="1">
    <name type="scientific">Arundo donax</name>
    <name type="common">Giant reed</name>
    <name type="synonym">Donax arundinaceus</name>
    <dbReference type="NCBI Taxonomy" id="35708"/>
    <lineage>
        <taxon>Eukaryota</taxon>
        <taxon>Viridiplantae</taxon>
        <taxon>Streptophyta</taxon>
        <taxon>Embryophyta</taxon>
        <taxon>Tracheophyta</taxon>
        <taxon>Spermatophyta</taxon>
        <taxon>Magnoliopsida</taxon>
        <taxon>Liliopsida</taxon>
        <taxon>Poales</taxon>
        <taxon>Poaceae</taxon>
        <taxon>PACMAD clade</taxon>
        <taxon>Arundinoideae</taxon>
        <taxon>Arundineae</taxon>
        <taxon>Arundo</taxon>
    </lineage>
</organism>
<dbReference type="EMBL" id="GBRH01225533">
    <property type="protein sequence ID" value="JAD72362.1"/>
    <property type="molecule type" value="Transcribed_RNA"/>
</dbReference>
<protein>
    <submittedName>
        <fullName evidence="1">Uncharacterized protein</fullName>
    </submittedName>
</protein>
<name>A0A0A9CLF1_ARUDO</name>
<dbReference type="AlphaFoldDB" id="A0A0A9CLF1"/>
<accession>A0A0A9CLF1</accession>
<proteinExistence type="predicted"/>
<sequence>MESHLTFNTKLSICYVLLIKLQRSQGGREGPITIAC</sequence>